<dbReference type="Proteomes" id="UP000830671">
    <property type="component" value="Chromosome 7"/>
</dbReference>
<dbReference type="GeneID" id="73347098"/>
<keyword evidence="1" id="KW-0812">Transmembrane</keyword>
<organism evidence="2 3">
    <name type="scientific">Colletotrichum lupini</name>
    <dbReference type="NCBI Taxonomy" id="145971"/>
    <lineage>
        <taxon>Eukaryota</taxon>
        <taxon>Fungi</taxon>
        <taxon>Dikarya</taxon>
        <taxon>Ascomycota</taxon>
        <taxon>Pezizomycotina</taxon>
        <taxon>Sordariomycetes</taxon>
        <taxon>Hypocreomycetidae</taxon>
        <taxon>Glomerellales</taxon>
        <taxon>Glomerellaceae</taxon>
        <taxon>Colletotrichum</taxon>
        <taxon>Colletotrichum acutatum species complex</taxon>
    </lineage>
</organism>
<feature type="transmembrane region" description="Helical" evidence="1">
    <location>
        <begin position="61"/>
        <end position="86"/>
    </location>
</feature>
<keyword evidence="3" id="KW-1185">Reference proteome</keyword>
<evidence type="ECO:0000313" key="3">
    <source>
        <dbReference type="Proteomes" id="UP000830671"/>
    </source>
</evidence>
<accession>A0A9Q8T3Q8</accession>
<proteinExistence type="predicted"/>
<protein>
    <submittedName>
        <fullName evidence="2">Uncharacterized protein</fullName>
    </submittedName>
</protein>
<dbReference type="AlphaFoldDB" id="A0A9Q8T3Q8"/>
<keyword evidence="1" id="KW-0472">Membrane</keyword>
<name>A0A9Q8T3Q8_9PEZI</name>
<gene>
    <name evidence="2" type="ORF">CLUP02_13144</name>
</gene>
<dbReference type="KEGG" id="clup:CLUP02_13144"/>
<dbReference type="EMBL" id="CP019479">
    <property type="protein sequence ID" value="UQC87626.1"/>
    <property type="molecule type" value="Genomic_DNA"/>
</dbReference>
<evidence type="ECO:0000313" key="2">
    <source>
        <dbReference type="EMBL" id="UQC87626.1"/>
    </source>
</evidence>
<keyword evidence="1" id="KW-1133">Transmembrane helix</keyword>
<sequence length="229" mass="24091">MTGTRAAAGVSGSEYQEMGTLQKFLAKQPKASIDADQVGLRVARNCILSPDSGIWISSLPALSAILFVSLFSLGFALGAAVCSWGLKAAAPARPSRRGVALTQRSHCAMKSHGVCKQMQKLGEAGHLRDVQNKTGTLGACGEVPGPISARKSVQAPPDATCVVLTRGLILAFSPVRPVAYDSIAVQAFVPMKDTSPTPPGFCGLRLILDFYVASRNSILRYLSSTARTT</sequence>
<reference evidence="2" key="1">
    <citation type="journal article" date="2021" name="Mol. Plant Microbe Interact.">
        <title>Complete Genome Sequence of the Plant-Pathogenic Fungus Colletotrichum lupini.</title>
        <authorList>
            <person name="Baroncelli R."/>
            <person name="Pensec F."/>
            <person name="Da Lio D."/>
            <person name="Boufleur T."/>
            <person name="Vicente I."/>
            <person name="Sarrocco S."/>
            <person name="Picot A."/>
            <person name="Baraldi E."/>
            <person name="Sukno S."/>
            <person name="Thon M."/>
            <person name="Le Floch G."/>
        </authorList>
    </citation>
    <scope>NUCLEOTIDE SEQUENCE</scope>
    <source>
        <strain evidence="2">IMI 504893</strain>
    </source>
</reference>
<dbReference type="RefSeq" id="XP_049149234.1">
    <property type="nucleotide sequence ID" value="XM_049292088.1"/>
</dbReference>
<evidence type="ECO:0000256" key="1">
    <source>
        <dbReference type="SAM" id="Phobius"/>
    </source>
</evidence>